<evidence type="ECO:0000313" key="2">
    <source>
        <dbReference type="Proteomes" id="UP000251485"/>
    </source>
</evidence>
<dbReference type="AlphaFoldDB" id="A0A2X2BTM9"/>
<dbReference type="Proteomes" id="UP000251485">
    <property type="component" value="Unassembled WGS sequence"/>
</dbReference>
<evidence type="ECO:0000313" key="1">
    <source>
        <dbReference type="EMBL" id="SPY96676.1"/>
    </source>
</evidence>
<protein>
    <submittedName>
        <fullName evidence="1">ABC transporter substrate-binding protein</fullName>
    </submittedName>
</protein>
<dbReference type="EMBL" id="UAUE01000020">
    <property type="protein sequence ID" value="SPY96676.1"/>
    <property type="molecule type" value="Genomic_DNA"/>
</dbReference>
<reference evidence="1 2" key="1">
    <citation type="submission" date="2018-06" db="EMBL/GenBank/DDBJ databases">
        <authorList>
            <consortium name="Pathogen Informatics"/>
            <person name="Doyle S."/>
        </authorList>
    </citation>
    <scope>NUCLEOTIDE SEQUENCE [LARGE SCALE GENOMIC DNA]</scope>
    <source>
        <strain evidence="1 2">NCTC10975</strain>
    </source>
</reference>
<accession>A0A2X2BTM9</accession>
<sequence length="55" mass="6282">MPRKNWLIFSASKEAMKLYSANFAVLANTSVPVSQTELPRDYAQRLIKNDFYLGS</sequence>
<gene>
    <name evidence="1" type="ORF">NCTC10975_02402</name>
</gene>
<organism evidence="1 2">
    <name type="scientific">Proteus mirabilis</name>
    <dbReference type="NCBI Taxonomy" id="584"/>
    <lineage>
        <taxon>Bacteria</taxon>
        <taxon>Pseudomonadati</taxon>
        <taxon>Pseudomonadota</taxon>
        <taxon>Gammaproteobacteria</taxon>
        <taxon>Enterobacterales</taxon>
        <taxon>Morganellaceae</taxon>
        <taxon>Proteus</taxon>
    </lineage>
</organism>
<proteinExistence type="predicted"/>
<name>A0A2X2BTM9_PROMI</name>